<name>A0A8J4DIE6_9ACTN</name>
<dbReference type="PANTHER" id="PTHR43798:SF31">
    <property type="entry name" value="AB HYDROLASE SUPERFAMILY PROTEIN YCLE"/>
    <property type="match status" value="1"/>
</dbReference>
<dbReference type="EMBL" id="BOOY01000006">
    <property type="protein sequence ID" value="GIJ01875.1"/>
    <property type="molecule type" value="Genomic_DNA"/>
</dbReference>
<dbReference type="Pfam" id="PF12146">
    <property type="entry name" value="Hydrolase_4"/>
    <property type="match status" value="1"/>
</dbReference>
<evidence type="ECO:0000259" key="2">
    <source>
        <dbReference type="Pfam" id="PF12146"/>
    </source>
</evidence>
<protein>
    <submittedName>
        <fullName evidence="3">Hydrolase</fullName>
    </submittedName>
</protein>
<dbReference type="RefSeq" id="WP_203937189.1">
    <property type="nucleotide sequence ID" value="NZ_BAAAGJ010000005.1"/>
</dbReference>
<organism evidence="3 4">
    <name type="scientific">Spirilliplanes yamanashiensis</name>
    <dbReference type="NCBI Taxonomy" id="42233"/>
    <lineage>
        <taxon>Bacteria</taxon>
        <taxon>Bacillati</taxon>
        <taxon>Actinomycetota</taxon>
        <taxon>Actinomycetes</taxon>
        <taxon>Micromonosporales</taxon>
        <taxon>Micromonosporaceae</taxon>
        <taxon>Spirilliplanes</taxon>
    </lineage>
</organism>
<dbReference type="Gene3D" id="3.40.50.1820">
    <property type="entry name" value="alpha/beta hydrolase"/>
    <property type="match status" value="1"/>
</dbReference>
<evidence type="ECO:0000256" key="1">
    <source>
        <dbReference type="ARBA" id="ARBA00022801"/>
    </source>
</evidence>
<evidence type="ECO:0000313" key="3">
    <source>
        <dbReference type="EMBL" id="GIJ01875.1"/>
    </source>
</evidence>
<dbReference type="AlphaFoldDB" id="A0A8J4DIE6"/>
<keyword evidence="4" id="KW-1185">Reference proteome</keyword>
<dbReference type="InterPro" id="IPR050266">
    <property type="entry name" value="AB_hydrolase_sf"/>
</dbReference>
<keyword evidence="1 3" id="KW-0378">Hydrolase</keyword>
<sequence>MTISAGTAWAIDRVVTTDDGARLAVTVTTPGRTTEPTVVLAHGWGAGRAVWRGVTDRLVAAGHAVVAYDQRGHGDSTAGTGPVSISRLGDDLDAVLAAVDARGAILAGHSGGGFAALAYATGHPMGATIRLRGLVLLATAAHDQDTPAGEVRMMGNPVFSWALRRPALGRRMLRQTLGENPSAAVQELNRELFAATPGAVRAACFACSRGMDLRPQLAQVHVPAVVLAGARDTVVAPRLGEAVAAALPAARYELLPGAGHMLPLEAPAAVAAAVRDLSTAG</sequence>
<proteinExistence type="predicted"/>
<comment type="caution">
    <text evidence="3">The sequence shown here is derived from an EMBL/GenBank/DDBJ whole genome shotgun (WGS) entry which is preliminary data.</text>
</comment>
<dbReference type="InterPro" id="IPR029058">
    <property type="entry name" value="AB_hydrolase_fold"/>
</dbReference>
<evidence type="ECO:0000313" key="4">
    <source>
        <dbReference type="Proteomes" id="UP000652013"/>
    </source>
</evidence>
<reference evidence="3" key="1">
    <citation type="submission" date="2021-01" db="EMBL/GenBank/DDBJ databases">
        <title>Whole genome shotgun sequence of Spirilliplanes yamanashiensis NBRC 15828.</title>
        <authorList>
            <person name="Komaki H."/>
            <person name="Tamura T."/>
        </authorList>
    </citation>
    <scope>NUCLEOTIDE SEQUENCE</scope>
    <source>
        <strain evidence="3">NBRC 15828</strain>
    </source>
</reference>
<dbReference type="SUPFAM" id="SSF53474">
    <property type="entry name" value="alpha/beta-Hydrolases"/>
    <property type="match status" value="1"/>
</dbReference>
<gene>
    <name evidence="3" type="ORF">Sya03_12270</name>
</gene>
<dbReference type="Proteomes" id="UP000652013">
    <property type="component" value="Unassembled WGS sequence"/>
</dbReference>
<dbReference type="GO" id="GO:0016020">
    <property type="term" value="C:membrane"/>
    <property type="evidence" value="ECO:0007669"/>
    <property type="project" value="TreeGrafter"/>
</dbReference>
<dbReference type="PANTHER" id="PTHR43798">
    <property type="entry name" value="MONOACYLGLYCEROL LIPASE"/>
    <property type="match status" value="1"/>
</dbReference>
<dbReference type="PRINTS" id="PR00412">
    <property type="entry name" value="EPOXHYDRLASE"/>
</dbReference>
<dbReference type="InterPro" id="IPR000639">
    <property type="entry name" value="Epox_hydrolase-like"/>
</dbReference>
<feature type="domain" description="Serine aminopeptidase S33" evidence="2">
    <location>
        <begin position="36"/>
        <end position="265"/>
    </location>
</feature>
<accession>A0A8J4DIE6</accession>
<dbReference type="InterPro" id="IPR022742">
    <property type="entry name" value="Hydrolase_4"/>
</dbReference>
<dbReference type="GO" id="GO:0016787">
    <property type="term" value="F:hydrolase activity"/>
    <property type="evidence" value="ECO:0007669"/>
    <property type="project" value="UniProtKB-KW"/>
</dbReference>